<keyword evidence="3" id="KW-0808">Transferase</keyword>
<reference evidence="3" key="1">
    <citation type="submission" date="2018-06" db="EMBL/GenBank/DDBJ databases">
        <authorList>
            <person name="Zhirakovskaya E."/>
        </authorList>
    </citation>
    <scope>NUCLEOTIDE SEQUENCE</scope>
</reference>
<dbReference type="Pfam" id="PF13439">
    <property type="entry name" value="Glyco_transf_4"/>
    <property type="match status" value="1"/>
</dbReference>
<protein>
    <submittedName>
        <fullName evidence="3">Glycosyl transferase, group 1</fullName>
    </submittedName>
</protein>
<dbReference type="AlphaFoldDB" id="A0A3B1C3X0"/>
<dbReference type="PANTHER" id="PTHR12526:SF630">
    <property type="entry name" value="GLYCOSYLTRANSFERASE"/>
    <property type="match status" value="1"/>
</dbReference>
<evidence type="ECO:0000259" key="1">
    <source>
        <dbReference type="Pfam" id="PF00534"/>
    </source>
</evidence>
<dbReference type="PANTHER" id="PTHR12526">
    <property type="entry name" value="GLYCOSYLTRANSFERASE"/>
    <property type="match status" value="1"/>
</dbReference>
<dbReference type="InterPro" id="IPR028098">
    <property type="entry name" value="Glyco_trans_4-like_N"/>
</dbReference>
<gene>
    <name evidence="3" type="ORF">MNBD_GAMMA26-8</name>
</gene>
<sequence>MSTDRVRKRKVLCVLPSMNGGGAEKVMLLLLSGLDRKRHQLTLVLFEKKGALLHDVPQDIQIHCLNKRGKLDAIYLPGRLAGYIEKVQPDVVLSFLWYANIMNVLASRFWRHNVPIIISVHNFLSVSLTIQRYSKIKRLFTSLFFPMADEVIAVSQAAKRDLICNFKVPKSKISVITNGIDKEQVAKHSAEQPESNIFDDTVPVIIAVGRLSKQKGFDLLIRTFAKVREKHKVKLLILGEGEERAELEHLSAELGLSDYVSMPGFVSNPYTYIKRSFLYVMSSNFEGFPVVLLEVMACGTPIISTNCTSGPDEILEDRITGILVQVGDIEALNNAICNLLNDPEYAKQLAEIAKHRVNDWTIESMVNNHERLLAKYCI</sequence>
<dbReference type="SUPFAM" id="SSF53756">
    <property type="entry name" value="UDP-Glycosyltransferase/glycogen phosphorylase"/>
    <property type="match status" value="1"/>
</dbReference>
<dbReference type="GO" id="GO:0016757">
    <property type="term" value="F:glycosyltransferase activity"/>
    <property type="evidence" value="ECO:0007669"/>
    <property type="project" value="InterPro"/>
</dbReference>
<feature type="domain" description="Glycosyl transferase family 1" evidence="1">
    <location>
        <begin position="191"/>
        <end position="355"/>
    </location>
</feature>
<dbReference type="InterPro" id="IPR001296">
    <property type="entry name" value="Glyco_trans_1"/>
</dbReference>
<proteinExistence type="predicted"/>
<dbReference type="Gene3D" id="3.40.50.2000">
    <property type="entry name" value="Glycogen Phosphorylase B"/>
    <property type="match status" value="2"/>
</dbReference>
<organism evidence="3">
    <name type="scientific">hydrothermal vent metagenome</name>
    <dbReference type="NCBI Taxonomy" id="652676"/>
    <lineage>
        <taxon>unclassified sequences</taxon>
        <taxon>metagenomes</taxon>
        <taxon>ecological metagenomes</taxon>
    </lineage>
</organism>
<feature type="domain" description="Glycosyltransferase subfamily 4-like N-terminal" evidence="2">
    <location>
        <begin position="21"/>
        <end position="183"/>
    </location>
</feature>
<evidence type="ECO:0000259" key="2">
    <source>
        <dbReference type="Pfam" id="PF13439"/>
    </source>
</evidence>
<dbReference type="EMBL" id="UOFX01000089">
    <property type="protein sequence ID" value="VAX11607.1"/>
    <property type="molecule type" value="Genomic_DNA"/>
</dbReference>
<dbReference type="CDD" id="cd03811">
    <property type="entry name" value="GT4_GT28_WabH-like"/>
    <property type="match status" value="1"/>
</dbReference>
<dbReference type="Pfam" id="PF00534">
    <property type="entry name" value="Glycos_transf_1"/>
    <property type="match status" value="1"/>
</dbReference>
<name>A0A3B1C3X0_9ZZZZ</name>
<evidence type="ECO:0000313" key="3">
    <source>
        <dbReference type="EMBL" id="VAX11607.1"/>
    </source>
</evidence>
<accession>A0A3B1C3X0</accession>